<feature type="transmembrane region" description="Helical" evidence="6">
    <location>
        <begin position="197"/>
        <end position="217"/>
    </location>
</feature>
<gene>
    <name evidence="8" type="ORF">J8A68_004248</name>
</gene>
<organism evidence="8 9">
    <name type="scientific">[Candida] subhashii</name>
    <dbReference type="NCBI Taxonomy" id="561895"/>
    <lineage>
        <taxon>Eukaryota</taxon>
        <taxon>Fungi</taxon>
        <taxon>Dikarya</taxon>
        <taxon>Ascomycota</taxon>
        <taxon>Saccharomycotina</taxon>
        <taxon>Pichiomycetes</taxon>
        <taxon>Debaryomycetaceae</taxon>
        <taxon>Spathaspora</taxon>
    </lineage>
</organism>
<dbReference type="InterPro" id="IPR011701">
    <property type="entry name" value="MFS"/>
</dbReference>
<evidence type="ECO:0000313" key="9">
    <source>
        <dbReference type="Proteomes" id="UP000694255"/>
    </source>
</evidence>
<dbReference type="OrthoDB" id="2985014at2759"/>
<accession>A0A8J5UG15</accession>
<name>A0A8J5UG15_9ASCO</name>
<reference evidence="8 9" key="1">
    <citation type="journal article" date="2021" name="DNA Res.">
        <title>Genome analysis of Candida subhashii reveals its hybrid nature and dual mitochondrial genome conformations.</title>
        <authorList>
            <person name="Mixao V."/>
            <person name="Hegedusova E."/>
            <person name="Saus E."/>
            <person name="Pryszcz L.P."/>
            <person name="Cillingova A."/>
            <person name="Nosek J."/>
            <person name="Gabaldon T."/>
        </authorList>
    </citation>
    <scope>NUCLEOTIDE SEQUENCE [LARGE SCALE GENOMIC DNA]</scope>
    <source>
        <strain evidence="8 9">CBS 10753</strain>
    </source>
</reference>
<feature type="transmembrane region" description="Helical" evidence="6">
    <location>
        <begin position="303"/>
        <end position="323"/>
    </location>
</feature>
<evidence type="ECO:0000256" key="2">
    <source>
        <dbReference type="ARBA" id="ARBA00022448"/>
    </source>
</evidence>
<dbReference type="AlphaFoldDB" id="A0A8J5UG15"/>
<feature type="domain" description="Major facilitator superfamily (MFS) profile" evidence="7">
    <location>
        <begin position="68"/>
        <end position="481"/>
    </location>
</feature>
<evidence type="ECO:0000256" key="1">
    <source>
        <dbReference type="ARBA" id="ARBA00004141"/>
    </source>
</evidence>
<dbReference type="RefSeq" id="XP_049262471.1">
    <property type="nucleotide sequence ID" value="XM_049408187.1"/>
</dbReference>
<evidence type="ECO:0000313" key="8">
    <source>
        <dbReference type="EMBL" id="KAG7662238.1"/>
    </source>
</evidence>
<comment type="caution">
    <text evidence="8">The sequence shown here is derived from an EMBL/GenBank/DDBJ whole genome shotgun (WGS) entry which is preliminary data.</text>
</comment>
<feature type="transmembrane region" description="Helical" evidence="6">
    <location>
        <begin position="393"/>
        <end position="414"/>
    </location>
</feature>
<dbReference type="FunFam" id="1.20.1250.20:FF:000013">
    <property type="entry name" value="MFS general substrate transporter"/>
    <property type="match status" value="1"/>
</dbReference>
<dbReference type="Proteomes" id="UP000694255">
    <property type="component" value="Unassembled WGS sequence"/>
</dbReference>
<dbReference type="GeneID" id="73471048"/>
<proteinExistence type="predicted"/>
<comment type="subcellular location">
    <subcellularLocation>
        <location evidence="1">Membrane</location>
        <topology evidence="1">Multi-pass membrane protein</topology>
    </subcellularLocation>
</comment>
<feature type="transmembrane region" description="Helical" evidence="6">
    <location>
        <begin position="229"/>
        <end position="251"/>
    </location>
</feature>
<feature type="transmembrane region" description="Helical" evidence="6">
    <location>
        <begin position="426"/>
        <end position="445"/>
    </location>
</feature>
<evidence type="ECO:0000256" key="6">
    <source>
        <dbReference type="SAM" id="Phobius"/>
    </source>
</evidence>
<dbReference type="GO" id="GO:0022857">
    <property type="term" value="F:transmembrane transporter activity"/>
    <property type="evidence" value="ECO:0007669"/>
    <property type="project" value="InterPro"/>
</dbReference>
<keyword evidence="9" id="KW-1185">Reference proteome</keyword>
<feature type="transmembrane region" description="Helical" evidence="6">
    <location>
        <begin position="161"/>
        <end position="185"/>
    </location>
</feature>
<feature type="transmembrane region" description="Helical" evidence="6">
    <location>
        <begin position="367"/>
        <end position="387"/>
    </location>
</feature>
<evidence type="ECO:0000259" key="7">
    <source>
        <dbReference type="PROSITE" id="PS50850"/>
    </source>
</evidence>
<feature type="transmembrane region" description="Helical" evidence="6">
    <location>
        <begin position="457"/>
        <end position="476"/>
    </location>
</feature>
<feature type="transmembrane region" description="Helical" evidence="6">
    <location>
        <begin position="335"/>
        <end position="355"/>
    </location>
</feature>
<feature type="transmembrane region" description="Helical" evidence="6">
    <location>
        <begin position="101"/>
        <end position="121"/>
    </location>
</feature>
<protein>
    <recommendedName>
        <fullName evidence="7">Major facilitator superfamily (MFS) profile domain-containing protein</fullName>
    </recommendedName>
</protein>
<dbReference type="Pfam" id="PF07690">
    <property type="entry name" value="MFS_1"/>
    <property type="match status" value="1"/>
</dbReference>
<dbReference type="PANTHER" id="PTHR43791">
    <property type="entry name" value="PERMEASE-RELATED"/>
    <property type="match status" value="1"/>
</dbReference>
<evidence type="ECO:0000256" key="4">
    <source>
        <dbReference type="ARBA" id="ARBA00022989"/>
    </source>
</evidence>
<dbReference type="InterPro" id="IPR020846">
    <property type="entry name" value="MFS_dom"/>
</dbReference>
<keyword evidence="4 6" id="KW-1133">Transmembrane helix</keyword>
<keyword evidence="2" id="KW-0813">Transport</keyword>
<dbReference type="PANTHER" id="PTHR43791:SF92">
    <property type="entry name" value="AGL026WP"/>
    <property type="match status" value="1"/>
</dbReference>
<dbReference type="PROSITE" id="PS50850">
    <property type="entry name" value="MFS"/>
    <property type="match status" value="1"/>
</dbReference>
<sequence>MSQDFKDEKKGIVSEVEIVSEQEFKSNYDSGIGEELEYVDLPESLQHYTQEELKQLDKKTTRKIDLRMMPMLIYIYILNYLDRNNIAAARLGFLEEDLGLVGNQYQTCVSILFVGYILFQIPSNMLLNKIGKPSIYITATMTLWGVLSTCTGAVQSYGGLLAVRILLGTIEAGFFAGALATLSNWYDKKSLSLRNCILYSGSLMSSAWSGLIAAGIIDNMDHKGGLRSWRYLFLIEGAITVVSVPFAYIILPDNPSNTKFLSQEEKDIIQWKLRRDIGTSDSDVEAEESSWTGFLLAVKDIKVWLVTLILTFLVAACGVTNFFPSVVQTLNFDTTTTLCLTAPPYCIAVVATFLWARHADKTGERYFHVVIPLIGALVAFIIAASTLNVGARYFAMCLMIPSLYCAFILILTWMSNCCPRPPVKRAVAIALMNCISNSTSIWNAYLYPSGDAPRYLTAFICNCVFILVAIIFATILRFRLKVLNKRIAEGTIDWQKELGKGNDASKIDPDFRFLH</sequence>
<keyword evidence="5 6" id="KW-0472">Membrane</keyword>
<feature type="transmembrane region" description="Helical" evidence="6">
    <location>
        <begin position="133"/>
        <end position="155"/>
    </location>
</feature>
<keyword evidence="3 6" id="KW-0812">Transmembrane</keyword>
<evidence type="ECO:0000256" key="5">
    <source>
        <dbReference type="ARBA" id="ARBA00023136"/>
    </source>
</evidence>
<dbReference type="GO" id="GO:0016020">
    <property type="term" value="C:membrane"/>
    <property type="evidence" value="ECO:0007669"/>
    <property type="project" value="UniProtKB-SubCell"/>
</dbReference>
<evidence type="ECO:0000256" key="3">
    <source>
        <dbReference type="ARBA" id="ARBA00022692"/>
    </source>
</evidence>
<dbReference type="FunFam" id="1.20.1250.20:FF:000057">
    <property type="entry name" value="MFS general substrate transporter"/>
    <property type="match status" value="1"/>
</dbReference>
<dbReference type="EMBL" id="JAGSYN010000182">
    <property type="protein sequence ID" value="KAG7662238.1"/>
    <property type="molecule type" value="Genomic_DNA"/>
</dbReference>